<sequence>MANDYGDQIKYKESPYNISSDKVVTASGVRTALGTKEDVANKQDTITDNSTYYPSAKAVYAHTSRVDNPHSVTAGQIGARLSTWVPTKSDVGLGNVNDTSDINKPVSTLTQNALNNKQDTITWATSISASSTHYEYPTAQAVYELVQREL</sequence>
<organism evidence="1 2">
    <name type="scientific">Candidatus Termititenax persephonae</name>
    <dbReference type="NCBI Taxonomy" id="2218525"/>
    <lineage>
        <taxon>Bacteria</taxon>
        <taxon>Bacillati</taxon>
        <taxon>Candidatus Margulisiibacteriota</taxon>
        <taxon>Candidatus Termititenacia</taxon>
        <taxon>Candidatus Termititenacales</taxon>
        <taxon>Candidatus Termititenacaceae</taxon>
        <taxon>Candidatus Termititenax</taxon>
    </lineage>
</organism>
<protein>
    <submittedName>
        <fullName evidence="1">Phage tail fiber protein</fullName>
    </submittedName>
</protein>
<keyword evidence="2" id="KW-1185">Reference proteome</keyword>
<proteinExistence type="predicted"/>
<name>A0A388TEZ2_9BACT</name>
<reference evidence="1 2" key="1">
    <citation type="journal article" date="2019" name="ISME J.">
        <title>Genome analyses of uncultured TG2/ZB3 bacteria in 'Margulisbacteria' specifically attached to ectosymbiotic spirochetes of protists in the termite gut.</title>
        <authorList>
            <person name="Utami Y.D."/>
            <person name="Kuwahara H."/>
            <person name="Igai K."/>
            <person name="Murakami T."/>
            <person name="Sugaya K."/>
            <person name="Morikawa T."/>
            <person name="Nagura Y."/>
            <person name="Yuki M."/>
            <person name="Deevong P."/>
            <person name="Inoue T."/>
            <person name="Kihara K."/>
            <person name="Lo N."/>
            <person name="Yamada A."/>
            <person name="Ohkuma M."/>
            <person name="Hongoh Y."/>
        </authorList>
    </citation>
    <scope>NUCLEOTIDE SEQUENCE [LARGE SCALE GENOMIC DNA]</scope>
    <source>
        <strain evidence="1">NkOx7-02</strain>
    </source>
</reference>
<dbReference type="AlphaFoldDB" id="A0A388TEZ2"/>
<gene>
    <name evidence="1" type="ORF">NO2_0269</name>
</gene>
<dbReference type="EMBL" id="BGZO01000004">
    <property type="protein sequence ID" value="GBR75612.1"/>
    <property type="molecule type" value="Genomic_DNA"/>
</dbReference>
<evidence type="ECO:0000313" key="1">
    <source>
        <dbReference type="EMBL" id="GBR75612.1"/>
    </source>
</evidence>
<accession>A0A388TEZ2</accession>
<dbReference type="Proteomes" id="UP000275925">
    <property type="component" value="Unassembled WGS sequence"/>
</dbReference>
<comment type="caution">
    <text evidence="1">The sequence shown here is derived from an EMBL/GenBank/DDBJ whole genome shotgun (WGS) entry which is preliminary data.</text>
</comment>
<evidence type="ECO:0000313" key="2">
    <source>
        <dbReference type="Proteomes" id="UP000275925"/>
    </source>
</evidence>